<dbReference type="EMBL" id="BARU01019042">
    <property type="protein sequence ID" value="GAH48544.1"/>
    <property type="molecule type" value="Genomic_DNA"/>
</dbReference>
<organism evidence="1">
    <name type="scientific">marine sediment metagenome</name>
    <dbReference type="NCBI Taxonomy" id="412755"/>
    <lineage>
        <taxon>unclassified sequences</taxon>
        <taxon>metagenomes</taxon>
        <taxon>ecological metagenomes</taxon>
    </lineage>
</organism>
<comment type="caution">
    <text evidence="1">The sequence shown here is derived from an EMBL/GenBank/DDBJ whole genome shotgun (WGS) entry which is preliminary data.</text>
</comment>
<feature type="non-terminal residue" evidence="1">
    <location>
        <position position="59"/>
    </location>
</feature>
<sequence>MVDELKITPGRGGNRHPLSVRSFILEHLAAVDNRHIGDYIASMHRAYKAELDRIARENG</sequence>
<dbReference type="AlphaFoldDB" id="X1H3X5"/>
<reference evidence="1" key="1">
    <citation type="journal article" date="2014" name="Front. Microbiol.">
        <title>High frequency of phylogenetically diverse reductive dehalogenase-homologous genes in deep subseafloor sedimentary metagenomes.</title>
        <authorList>
            <person name="Kawai M."/>
            <person name="Futagami T."/>
            <person name="Toyoda A."/>
            <person name="Takaki Y."/>
            <person name="Nishi S."/>
            <person name="Hori S."/>
            <person name="Arai W."/>
            <person name="Tsubouchi T."/>
            <person name="Morono Y."/>
            <person name="Uchiyama I."/>
            <person name="Ito T."/>
            <person name="Fujiyama A."/>
            <person name="Inagaki F."/>
            <person name="Takami H."/>
        </authorList>
    </citation>
    <scope>NUCLEOTIDE SEQUENCE</scope>
    <source>
        <strain evidence="1">Expedition CK06-06</strain>
    </source>
</reference>
<gene>
    <name evidence="1" type="ORF">S03H2_31406</name>
</gene>
<proteinExistence type="predicted"/>
<accession>X1H3X5</accession>
<protein>
    <submittedName>
        <fullName evidence="1">Uncharacterized protein</fullName>
    </submittedName>
</protein>
<name>X1H3X5_9ZZZZ</name>
<evidence type="ECO:0000313" key="1">
    <source>
        <dbReference type="EMBL" id="GAH48544.1"/>
    </source>
</evidence>